<dbReference type="EMBL" id="JAEQNA010000001">
    <property type="protein sequence ID" value="MBL0420080.1"/>
    <property type="molecule type" value="Genomic_DNA"/>
</dbReference>
<evidence type="ECO:0000256" key="6">
    <source>
        <dbReference type="SAM" id="Phobius"/>
    </source>
</evidence>
<keyword evidence="8" id="KW-1185">Reference proteome</keyword>
<keyword evidence="4 6" id="KW-1133">Transmembrane helix</keyword>
<feature type="transmembrane region" description="Helical" evidence="6">
    <location>
        <begin position="7"/>
        <end position="26"/>
    </location>
</feature>
<dbReference type="CDD" id="cd06581">
    <property type="entry name" value="TM_PBP1_LivM_like"/>
    <property type="match status" value="1"/>
</dbReference>
<dbReference type="InterPro" id="IPR043428">
    <property type="entry name" value="LivM-like"/>
</dbReference>
<dbReference type="AlphaFoldDB" id="A0A937D2U6"/>
<dbReference type="InterPro" id="IPR001851">
    <property type="entry name" value="ABC_transp_permease"/>
</dbReference>
<feature type="transmembrane region" description="Helical" evidence="6">
    <location>
        <begin position="238"/>
        <end position="265"/>
    </location>
</feature>
<reference evidence="7" key="1">
    <citation type="submission" date="2021-01" db="EMBL/GenBank/DDBJ databases">
        <title>Ramlibacter sp. strain AW1 16S ribosomal RNA gene Genome sequencing and assembly.</title>
        <authorList>
            <person name="Kang M."/>
        </authorList>
    </citation>
    <scope>NUCLEOTIDE SEQUENCE</scope>
    <source>
        <strain evidence="7">AW1</strain>
    </source>
</reference>
<evidence type="ECO:0000256" key="5">
    <source>
        <dbReference type="ARBA" id="ARBA00023136"/>
    </source>
</evidence>
<comment type="subcellular location">
    <subcellularLocation>
        <location evidence="1">Cell membrane</location>
        <topology evidence="1">Multi-pass membrane protein</topology>
    </subcellularLocation>
</comment>
<gene>
    <name evidence="7" type="ORF">JI739_06935</name>
</gene>
<comment type="caution">
    <text evidence="7">The sequence shown here is derived from an EMBL/GenBank/DDBJ whole genome shotgun (WGS) entry which is preliminary data.</text>
</comment>
<dbReference type="GO" id="GO:0005886">
    <property type="term" value="C:plasma membrane"/>
    <property type="evidence" value="ECO:0007669"/>
    <property type="project" value="UniProtKB-SubCell"/>
</dbReference>
<protein>
    <submittedName>
        <fullName evidence="7">Branched-chain amino acid ABC transporter permease</fullName>
    </submittedName>
</protein>
<sequence>MKTLLRYAAVALVLSVVAFMLGSYHTDVYRKLLLWIALALGYNFLFGIAGQVAFSHFTFYGLGAYAVVIGVTQLELPLALAVLLSVSICAVVSLAVAIPATRLEGFYLALATMAFAQLFVVLLNAGGDFTGATGGLANYRLPEVFGVYVTGPWYTVVVVLLLLFTVATLWRLDRSYFGRACRAVRDNAEAAAAMGIDVPRTKVLAYAVTSTLAGLAGVVYAFVDNTVNPVIFGLENSFLLLFMVVVGGSGSFLGAVLGAVLLYLMPFVLSPLIGHHHALVFGLVMMAVVMFQPKGLVGLLPVRAPRRAVTEPASGAPAAPAPLGKAAK</sequence>
<feature type="transmembrane region" description="Helical" evidence="6">
    <location>
        <begin position="80"/>
        <end position="98"/>
    </location>
</feature>
<keyword evidence="2" id="KW-1003">Cell membrane</keyword>
<dbReference type="RefSeq" id="WP_201683072.1">
    <property type="nucleotide sequence ID" value="NZ_JAEQNA010000001.1"/>
</dbReference>
<evidence type="ECO:0000256" key="2">
    <source>
        <dbReference type="ARBA" id="ARBA00022475"/>
    </source>
</evidence>
<keyword evidence="5 6" id="KW-0472">Membrane</keyword>
<dbReference type="PANTHER" id="PTHR30482">
    <property type="entry name" value="HIGH-AFFINITY BRANCHED-CHAIN AMINO ACID TRANSPORT SYSTEM PERMEASE"/>
    <property type="match status" value="1"/>
</dbReference>
<name>A0A937D2U6_9BURK</name>
<evidence type="ECO:0000313" key="8">
    <source>
        <dbReference type="Proteomes" id="UP000613011"/>
    </source>
</evidence>
<feature type="transmembrane region" description="Helical" evidence="6">
    <location>
        <begin position="105"/>
        <end position="125"/>
    </location>
</feature>
<proteinExistence type="predicted"/>
<accession>A0A937D2U6</accession>
<feature type="transmembrane region" description="Helical" evidence="6">
    <location>
        <begin position="145"/>
        <end position="170"/>
    </location>
</feature>
<dbReference type="Pfam" id="PF02653">
    <property type="entry name" value="BPD_transp_2"/>
    <property type="match status" value="1"/>
</dbReference>
<feature type="transmembrane region" description="Helical" evidence="6">
    <location>
        <begin position="272"/>
        <end position="291"/>
    </location>
</feature>
<feature type="transmembrane region" description="Helical" evidence="6">
    <location>
        <begin position="203"/>
        <end position="223"/>
    </location>
</feature>
<feature type="transmembrane region" description="Helical" evidence="6">
    <location>
        <begin position="32"/>
        <end position="50"/>
    </location>
</feature>
<dbReference type="PANTHER" id="PTHR30482:SF10">
    <property type="entry name" value="HIGH-AFFINITY BRANCHED-CHAIN AMINO ACID TRANSPORT PROTEIN BRAE"/>
    <property type="match status" value="1"/>
</dbReference>
<evidence type="ECO:0000313" key="7">
    <source>
        <dbReference type="EMBL" id="MBL0420080.1"/>
    </source>
</evidence>
<dbReference type="GO" id="GO:0015658">
    <property type="term" value="F:branched-chain amino acid transmembrane transporter activity"/>
    <property type="evidence" value="ECO:0007669"/>
    <property type="project" value="InterPro"/>
</dbReference>
<organism evidence="7 8">
    <name type="scientific">Ramlibacter aurantiacus</name>
    <dbReference type="NCBI Taxonomy" id="2801330"/>
    <lineage>
        <taxon>Bacteria</taxon>
        <taxon>Pseudomonadati</taxon>
        <taxon>Pseudomonadota</taxon>
        <taxon>Betaproteobacteria</taxon>
        <taxon>Burkholderiales</taxon>
        <taxon>Comamonadaceae</taxon>
        <taxon>Ramlibacter</taxon>
    </lineage>
</organism>
<dbReference type="Proteomes" id="UP000613011">
    <property type="component" value="Unassembled WGS sequence"/>
</dbReference>
<evidence type="ECO:0000256" key="1">
    <source>
        <dbReference type="ARBA" id="ARBA00004651"/>
    </source>
</evidence>
<evidence type="ECO:0000256" key="4">
    <source>
        <dbReference type="ARBA" id="ARBA00022989"/>
    </source>
</evidence>
<evidence type="ECO:0000256" key="3">
    <source>
        <dbReference type="ARBA" id="ARBA00022692"/>
    </source>
</evidence>
<keyword evidence="3 6" id="KW-0812">Transmembrane</keyword>